<keyword evidence="1" id="KW-0812">Transmembrane</keyword>
<dbReference type="GO" id="GO:0015097">
    <property type="term" value="F:mercury ion transmembrane transporter activity"/>
    <property type="evidence" value="ECO:0007669"/>
    <property type="project" value="InterPro"/>
</dbReference>
<gene>
    <name evidence="2" type="ORF">J3495_12730</name>
</gene>
<feature type="transmembrane region" description="Helical" evidence="1">
    <location>
        <begin position="93"/>
        <end position="109"/>
    </location>
</feature>
<name>A0A941B3W9_9FLAO</name>
<comment type="caution">
    <text evidence="2">The sequence shown here is derived from an EMBL/GenBank/DDBJ whole genome shotgun (WGS) entry which is preliminary data.</text>
</comment>
<evidence type="ECO:0000313" key="3">
    <source>
        <dbReference type="Proteomes" id="UP000675047"/>
    </source>
</evidence>
<keyword evidence="1" id="KW-0472">Membrane</keyword>
<dbReference type="EMBL" id="JAGFBV010000020">
    <property type="protein sequence ID" value="MBP4138943.1"/>
    <property type="molecule type" value="Genomic_DNA"/>
</dbReference>
<organism evidence="2 3">
    <name type="scientific">Flavobacterium geliluteum</name>
    <dbReference type="NCBI Taxonomy" id="2816120"/>
    <lineage>
        <taxon>Bacteria</taxon>
        <taxon>Pseudomonadati</taxon>
        <taxon>Bacteroidota</taxon>
        <taxon>Flavobacteriia</taxon>
        <taxon>Flavobacteriales</taxon>
        <taxon>Flavobacteriaceae</taxon>
        <taxon>Flavobacterium</taxon>
    </lineage>
</organism>
<accession>A0A941B3W9</accession>
<sequence>MRKTVVPIYDLLGISSATICLVHCLIFPLLSMLPLGLTHNPFIDLVCAAIGLFAILKSIKKSNLLVATILIISMTAILISILYEIFFDVHLKLIYWGGIGMIIGHFLNYKSHSNLFSPLNKEKKHDTK</sequence>
<keyword evidence="1" id="KW-1133">Transmembrane helix</keyword>
<dbReference type="Proteomes" id="UP000675047">
    <property type="component" value="Unassembled WGS sequence"/>
</dbReference>
<evidence type="ECO:0000256" key="1">
    <source>
        <dbReference type="SAM" id="Phobius"/>
    </source>
</evidence>
<reference evidence="2 3" key="1">
    <citation type="submission" date="2021-03" db="EMBL/GenBank/DDBJ databases">
        <title>Flavobacterium Flabelliformis Sp. Nov. And Flavobacterium Geliluteum Sp. Nov., Two Novel Multidrug Resistant Psychrophilic Species Isolated From Antarctica.</title>
        <authorList>
            <person name="Kralova S."/>
            <person name="Busse H.J."/>
            <person name="Bezdicek M."/>
            <person name="Nykrynova M."/>
            <person name="Kroupova E."/>
            <person name="Krsek D."/>
            <person name="Sedlacek I."/>
        </authorList>
    </citation>
    <scope>NUCLEOTIDE SEQUENCE [LARGE SCALE GENOMIC DNA]</scope>
    <source>
        <strain evidence="2 3">P7388</strain>
    </source>
</reference>
<dbReference type="GO" id="GO:0016020">
    <property type="term" value="C:membrane"/>
    <property type="evidence" value="ECO:0007669"/>
    <property type="project" value="InterPro"/>
</dbReference>
<protein>
    <submittedName>
        <fullName evidence="2">MerC domain-containing protein</fullName>
    </submittedName>
</protein>
<keyword evidence="3" id="KW-1185">Reference proteome</keyword>
<dbReference type="InterPro" id="IPR004891">
    <property type="entry name" value="Mercury-R_MerC"/>
</dbReference>
<dbReference type="RefSeq" id="WP_210666925.1">
    <property type="nucleotide sequence ID" value="NZ_JAGFBV010000020.1"/>
</dbReference>
<evidence type="ECO:0000313" key="2">
    <source>
        <dbReference type="EMBL" id="MBP4138943.1"/>
    </source>
</evidence>
<feature type="transmembrane region" description="Helical" evidence="1">
    <location>
        <begin position="12"/>
        <end position="33"/>
    </location>
</feature>
<proteinExistence type="predicted"/>
<dbReference type="AlphaFoldDB" id="A0A941B3W9"/>
<feature type="transmembrane region" description="Helical" evidence="1">
    <location>
        <begin position="63"/>
        <end position="87"/>
    </location>
</feature>
<dbReference type="Pfam" id="PF03203">
    <property type="entry name" value="MerC"/>
    <property type="match status" value="1"/>
</dbReference>
<feature type="transmembrane region" description="Helical" evidence="1">
    <location>
        <begin position="39"/>
        <end position="56"/>
    </location>
</feature>